<dbReference type="AlphaFoldDB" id="G9N2S6"/>
<dbReference type="eggNOG" id="ENOG502QQIE">
    <property type="taxonomic scope" value="Eukaryota"/>
</dbReference>
<protein>
    <submittedName>
        <fullName evidence="3">Uncharacterized protein</fullName>
    </submittedName>
</protein>
<gene>
    <name evidence="3" type="ORF">TRIVIDRAFT_204382</name>
</gene>
<dbReference type="VEuPathDB" id="FungiDB:TRIVIDRAFT_204382"/>
<sequence length="738" mass="85687">MDNTGHGPLRVPGFGDMPLEEKLRCEQRFAHGFEEWQQMPAVTVRELAMVAVMNTLTDKPGWHIDIFNEDIATEWRKEAFAATPLMSEKAWAWCIAELRDKANEYTQKQYIRVLDTGSCVCKSDILVPTALSVEFKSEIEPLLPTQIARDQISSIVDPSLYPLVYGRSLVLLDGGEVVLEDVFGSYDKAKTAPKHFERRFNSPALQAHIERCRTDPWKGAFHQEKHLRDILTYFWSCNFQWLPCEVEFIGNTGADVQITSYINNLHPAQKSLYRNLEKLISLAIRPWNDCLIKGQRGWRKAYDNNRSQRGPVPLRIVTYGVEWEDELPEWSKAFDRVRRHRLDNYLASVELLRSHQESTDDPDMQKRLQTAKRKVEMYRNMEGAHPIPEPTPELWEMAQVYLQRPNIGSSVPAILPENWKENTWRLLLDKNKKLLRFRHPEPGTAFSYDEWKSGTNNDRAVVDMVTERFGNPHHSPTSSYHNPYVIRLEETFRNQGLQVVIKISGIELTPENPKYHGSTWDIEGQMNEHIVAAAVYAYDVHNVTESRIAFRQETSLNSNFYQYGPDLQEQKDNNMWNRPAKRWSTSSVEVGAIGEIFGFTWEELSRDIPDYILPFQEIGRVTMPQGRLIAFPNTMEYRREPFELLDPAVPGHHRWVTLLLVDPNYRICSTRNVPPQQQDWWKNRTSDTLVGQGSLGETRGHHGPMSPSEAEAIQRDMMKEHKWMQVARYHLMTPYTFC</sequence>
<feature type="domain" description="DUF4246" evidence="2">
    <location>
        <begin position="11"/>
        <end position="78"/>
    </location>
</feature>
<accession>G9N2S6</accession>
<evidence type="ECO:0000313" key="4">
    <source>
        <dbReference type="Proteomes" id="UP000007115"/>
    </source>
</evidence>
<feature type="domain" description="DUF4246" evidence="1">
    <location>
        <begin position="88"/>
        <end position="683"/>
    </location>
</feature>
<dbReference type="PANTHER" id="PTHR33119">
    <property type="entry name" value="IFI3P"/>
    <property type="match status" value="1"/>
</dbReference>
<dbReference type="EMBL" id="ABDF02000085">
    <property type="protein sequence ID" value="EHK18986.1"/>
    <property type="molecule type" value="Genomic_DNA"/>
</dbReference>
<dbReference type="RefSeq" id="XP_013953180.1">
    <property type="nucleotide sequence ID" value="XM_014097705.1"/>
</dbReference>
<dbReference type="Pfam" id="PF21666">
    <property type="entry name" value="DUF4246_N"/>
    <property type="match status" value="1"/>
</dbReference>
<dbReference type="InterPro" id="IPR049192">
    <property type="entry name" value="DUF4246_C"/>
</dbReference>
<reference evidence="3 4" key="1">
    <citation type="journal article" date="2011" name="Genome Biol.">
        <title>Comparative genome sequence analysis underscores mycoparasitism as the ancestral life style of Trichoderma.</title>
        <authorList>
            <person name="Kubicek C.P."/>
            <person name="Herrera-Estrella A."/>
            <person name="Seidl-Seiboth V."/>
            <person name="Martinez D.A."/>
            <person name="Druzhinina I.S."/>
            <person name="Thon M."/>
            <person name="Zeilinger S."/>
            <person name="Casas-Flores S."/>
            <person name="Horwitz B.A."/>
            <person name="Mukherjee P.K."/>
            <person name="Mukherjee M."/>
            <person name="Kredics L."/>
            <person name="Alcaraz L.D."/>
            <person name="Aerts A."/>
            <person name="Antal Z."/>
            <person name="Atanasova L."/>
            <person name="Cervantes-Badillo M.G."/>
            <person name="Challacombe J."/>
            <person name="Chertkov O."/>
            <person name="McCluskey K."/>
            <person name="Coulpier F."/>
            <person name="Deshpande N."/>
            <person name="von Doehren H."/>
            <person name="Ebbole D.J."/>
            <person name="Esquivel-Naranjo E.U."/>
            <person name="Fekete E."/>
            <person name="Flipphi M."/>
            <person name="Glaser F."/>
            <person name="Gomez-Rodriguez E.Y."/>
            <person name="Gruber S."/>
            <person name="Han C."/>
            <person name="Henrissat B."/>
            <person name="Hermosa R."/>
            <person name="Hernandez-Onate M."/>
            <person name="Karaffa L."/>
            <person name="Kosti I."/>
            <person name="Le Crom S."/>
            <person name="Lindquist E."/>
            <person name="Lucas S."/>
            <person name="Luebeck M."/>
            <person name="Luebeck P.S."/>
            <person name="Margeot A."/>
            <person name="Metz B."/>
            <person name="Misra M."/>
            <person name="Nevalainen H."/>
            <person name="Omann M."/>
            <person name="Packer N."/>
            <person name="Perrone G."/>
            <person name="Uresti-Rivera E.E."/>
            <person name="Salamov A."/>
            <person name="Schmoll M."/>
            <person name="Seiboth B."/>
            <person name="Shapiro H."/>
            <person name="Sukno S."/>
            <person name="Tamayo-Ramos J.A."/>
            <person name="Tisch D."/>
            <person name="Wiest A."/>
            <person name="Wilkinson H.H."/>
            <person name="Zhang M."/>
            <person name="Coutinho P.M."/>
            <person name="Kenerley C.M."/>
            <person name="Monte E."/>
            <person name="Baker S.E."/>
            <person name="Grigoriev I.V."/>
        </authorList>
    </citation>
    <scope>NUCLEOTIDE SEQUENCE [LARGE SCALE GENOMIC DNA]</scope>
    <source>
        <strain evidence="4">Gv29-8 / FGSC 10586</strain>
    </source>
</reference>
<dbReference type="InParanoid" id="G9N2S6"/>
<proteinExistence type="predicted"/>
<evidence type="ECO:0000313" key="3">
    <source>
        <dbReference type="EMBL" id="EHK18986.1"/>
    </source>
</evidence>
<dbReference type="HOGENOM" id="CLU_012066_2_0_1"/>
<keyword evidence="4" id="KW-1185">Reference proteome</keyword>
<organism evidence="3 4">
    <name type="scientific">Hypocrea virens (strain Gv29-8 / FGSC 10586)</name>
    <name type="common">Gliocladium virens</name>
    <name type="synonym">Trichoderma virens</name>
    <dbReference type="NCBI Taxonomy" id="413071"/>
    <lineage>
        <taxon>Eukaryota</taxon>
        <taxon>Fungi</taxon>
        <taxon>Dikarya</taxon>
        <taxon>Ascomycota</taxon>
        <taxon>Pezizomycotina</taxon>
        <taxon>Sordariomycetes</taxon>
        <taxon>Hypocreomycetidae</taxon>
        <taxon>Hypocreales</taxon>
        <taxon>Hypocreaceae</taxon>
        <taxon>Trichoderma</taxon>
    </lineage>
</organism>
<dbReference type="Proteomes" id="UP000007115">
    <property type="component" value="Unassembled WGS sequence"/>
</dbReference>
<dbReference type="PANTHER" id="PTHR33119:SF1">
    <property type="entry name" value="FE2OG DIOXYGENASE DOMAIN-CONTAINING PROTEIN"/>
    <property type="match status" value="1"/>
</dbReference>
<dbReference type="OMA" id="TYGVEWE"/>
<comment type="caution">
    <text evidence="3">The sequence shown here is derived from an EMBL/GenBank/DDBJ whole genome shotgun (WGS) entry which is preliminary data.</text>
</comment>
<dbReference type="STRING" id="413071.G9N2S6"/>
<evidence type="ECO:0000259" key="2">
    <source>
        <dbReference type="Pfam" id="PF21666"/>
    </source>
</evidence>
<name>G9N2S6_HYPVG</name>
<dbReference type="GeneID" id="25790292"/>
<dbReference type="InterPro" id="IPR049207">
    <property type="entry name" value="DUF4246_N"/>
</dbReference>
<evidence type="ECO:0000259" key="1">
    <source>
        <dbReference type="Pfam" id="PF14033"/>
    </source>
</evidence>
<dbReference type="InterPro" id="IPR025340">
    <property type="entry name" value="DUF4246"/>
</dbReference>
<dbReference type="Pfam" id="PF14033">
    <property type="entry name" value="DUF4246"/>
    <property type="match status" value="1"/>
</dbReference>
<dbReference type="OrthoDB" id="415532at2759"/>